<dbReference type="Pfam" id="PF13516">
    <property type="entry name" value="LRR_6"/>
    <property type="match status" value="3"/>
</dbReference>
<dbReference type="GO" id="GO:0048471">
    <property type="term" value="C:perinuclear region of cytoplasm"/>
    <property type="evidence" value="ECO:0007669"/>
    <property type="project" value="TreeGrafter"/>
</dbReference>
<dbReference type="SMART" id="SM00368">
    <property type="entry name" value="LRR_RI"/>
    <property type="match status" value="6"/>
</dbReference>
<dbReference type="GO" id="GO:0005829">
    <property type="term" value="C:cytosol"/>
    <property type="evidence" value="ECO:0007669"/>
    <property type="project" value="TreeGrafter"/>
</dbReference>
<keyword evidence="2" id="KW-0433">Leucine-rich repeat</keyword>
<dbReference type="AlphaFoldDB" id="A0A812VXG4"/>
<evidence type="ECO:0000313" key="6">
    <source>
        <dbReference type="EMBL" id="CAE7646718.1"/>
    </source>
</evidence>
<dbReference type="OrthoDB" id="439884at2759"/>
<protein>
    <submittedName>
        <fullName evidence="6">NLRC3 protein</fullName>
    </submittedName>
</protein>
<dbReference type="GO" id="GO:0005634">
    <property type="term" value="C:nucleus"/>
    <property type="evidence" value="ECO:0007669"/>
    <property type="project" value="TreeGrafter"/>
</dbReference>
<feature type="transmembrane region" description="Helical" evidence="5">
    <location>
        <begin position="26"/>
        <end position="48"/>
    </location>
</feature>
<evidence type="ECO:0000256" key="2">
    <source>
        <dbReference type="ARBA" id="ARBA00022614"/>
    </source>
</evidence>
<keyword evidence="5" id="KW-0472">Membrane</keyword>
<dbReference type="GO" id="GO:0006913">
    <property type="term" value="P:nucleocytoplasmic transport"/>
    <property type="evidence" value="ECO:0007669"/>
    <property type="project" value="TreeGrafter"/>
</dbReference>
<accession>A0A812VXG4</accession>
<dbReference type="PANTHER" id="PTHR24113">
    <property type="entry name" value="RAN GTPASE-ACTIVATING PROTEIN 1"/>
    <property type="match status" value="1"/>
</dbReference>
<reference evidence="6" key="1">
    <citation type="submission" date="2021-02" db="EMBL/GenBank/DDBJ databases">
        <authorList>
            <person name="Dougan E. K."/>
            <person name="Rhodes N."/>
            <person name="Thang M."/>
            <person name="Chan C."/>
        </authorList>
    </citation>
    <scope>NUCLEOTIDE SEQUENCE</scope>
</reference>
<keyword evidence="5" id="KW-0812">Transmembrane</keyword>
<dbReference type="GO" id="GO:0031267">
    <property type="term" value="F:small GTPase binding"/>
    <property type="evidence" value="ECO:0007669"/>
    <property type="project" value="TreeGrafter"/>
</dbReference>
<keyword evidence="1" id="KW-0343">GTPase activation</keyword>
<proteinExistence type="predicted"/>
<dbReference type="Gene3D" id="3.80.10.10">
    <property type="entry name" value="Ribonuclease Inhibitor"/>
    <property type="match status" value="2"/>
</dbReference>
<comment type="caution">
    <text evidence="6">The sequence shown here is derived from an EMBL/GenBank/DDBJ whole genome shotgun (WGS) entry which is preliminary data.</text>
</comment>
<dbReference type="InterPro" id="IPR001611">
    <property type="entry name" value="Leu-rich_rpt"/>
</dbReference>
<keyword evidence="7" id="KW-1185">Reference proteome</keyword>
<feature type="region of interest" description="Disordered" evidence="4">
    <location>
        <begin position="57"/>
        <end position="77"/>
    </location>
</feature>
<dbReference type="PANTHER" id="PTHR24113:SF12">
    <property type="entry name" value="RAN GTPASE-ACTIVATING PROTEIN 1"/>
    <property type="match status" value="1"/>
</dbReference>
<keyword evidence="3" id="KW-0677">Repeat</keyword>
<dbReference type="InterPro" id="IPR027038">
    <property type="entry name" value="RanGap"/>
</dbReference>
<gene>
    <name evidence="6" type="primary">NLRC3</name>
    <name evidence="6" type="ORF">SNEC2469_LOCUS18278</name>
</gene>
<evidence type="ECO:0000256" key="1">
    <source>
        <dbReference type="ARBA" id="ARBA00022468"/>
    </source>
</evidence>
<dbReference type="InterPro" id="IPR032675">
    <property type="entry name" value="LRR_dom_sf"/>
</dbReference>
<dbReference type="SUPFAM" id="SSF52047">
    <property type="entry name" value="RNI-like"/>
    <property type="match status" value="1"/>
</dbReference>
<dbReference type="GO" id="GO:0005096">
    <property type="term" value="F:GTPase activator activity"/>
    <property type="evidence" value="ECO:0007669"/>
    <property type="project" value="UniProtKB-KW"/>
</dbReference>
<keyword evidence="5" id="KW-1133">Transmembrane helix</keyword>
<evidence type="ECO:0000256" key="3">
    <source>
        <dbReference type="ARBA" id="ARBA00022737"/>
    </source>
</evidence>
<feature type="transmembrane region" description="Helical" evidence="5">
    <location>
        <begin position="103"/>
        <end position="123"/>
    </location>
</feature>
<evidence type="ECO:0000313" key="7">
    <source>
        <dbReference type="Proteomes" id="UP000601435"/>
    </source>
</evidence>
<sequence>MEQNVSITNVSITTLKEATGLDDRSILFVPLLFAVYFVTVGLGTAIVARHTKQARKAREAQEAGPTVLGNKSSTDADADALLSPRRGRAGTWARLGRKKAVQISFACTYSICMFATLVSLATGSLSKRTGLYWEWYLRLLSLACLWHLLQALSLPKEHEYPRMAFADATLAGMVPFMSDNFDMLKDIIFGGLCWQSDWFGVKAMAWISWLYIPAFHAYLLQQESVLNELASHVLSIWTMATETEDGRRQQRERPDGTEGPKKNGCFRKMWQDKVWLPILYRQTTPTKQQMLLVENAPQAIMAVLYTAAEGGSVIVSVLNIAVPILQVLGSRALFPRLREAMVPWYVKKLKSAIQDEDMLTLGGLWKEADFDEAPKLLAHVARGLSVFDGEPELLDRLESMPGDKSREVRYIQLLKEMLMLAASKGTRLVLDDRDMRGDALEFQVNLSRNDLGAEEGQALAASIAANGSIIDLKLSGNSFGTTGMQALAEKALRIQSLRHLDVAGNGLGAAGLQALAEALAETSLLESLDVGSNDLGPECAEALKTVLSIATLTDFRADQNTLAGAVAKAVAAAQRKESLRQLSVAGNDLGTAGFQALAEALVKTETPVEIIDVGSNRILELCSEALQKLLCTKTLKHFRAAHNALRDVGAKVVAECLDSDRCAIERLSLVANGIGANGLQALASIRRRAAVQLHISGNLMNLDWGPRAKARLMDVVVAHDDKSTDAVDKAQEVRQALRDGQVEIFWGKRADCEELAAALQGQSRLQVLQVYSGKDVEAAVLEALKSHVALKSLVLWEPDGSLSEVGV</sequence>
<dbReference type="Proteomes" id="UP000601435">
    <property type="component" value="Unassembled WGS sequence"/>
</dbReference>
<name>A0A812VXG4_9DINO</name>
<organism evidence="6 7">
    <name type="scientific">Symbiodinium necroappetens</name>
    <dbReference type="NCBI Taxonomy" id="1628268"/>
    <lineage>
        <taxon>Eukaryota</taxon>
        <taxon>Sar</taxon>
        <taxon>Alveolata</taxon>
        <taxon>Dinophyceae</taxon>
        <taxon>Suessiales</taxon>
        <taxon>Symbiodiniaceae</taxon>
        <taxon>Symbiodinium</taxon>
    </lineage>
</organism>
<evidence type="ECO:0000256" key="5">
    <source>
        <dbReference type="SAM" id="Phobius"/>
    </source>
</evidence>
<evidence type="ECO:0000256" key="4">
    <source>
        <dbReference type="SAM" id="MobiDB-lite"/>
    </source>
</evidence>
<dbReference type="EMBL" id="CAJNJA010030664">
    <property type="protein sequence ID" value="CAE7646718.1"/>
    <property type="molecule type" value="Genomic_DNA"/>
</dbReference>